<dbReference type="EMBL" id="JAVIIP010000034">
    <property type="protein sequence ID" value="MDX8541955.1"/>
    <property type="molecule type" value="Genomic_DNA"/>
</dbReference>
<comment type="caution">
    <text evidence="1">The sequence shown here is derived from an EMBL/GenBank/DDBJ whole genome shotgun (WGS) entry which is preliminary data.</text>
</comment>
<evidence type="ECO:0000313" key="1">
    <source>
        <dbReference type="EMBL" id="MDX8541955.1"/>
    </source>
</evidence>
<evidence type="ECO:0000313" key="2">
    <source>
        <dbReference type="Proteomes" id="UP001276564"/>
    </source>
</evidence>
<proteinExistence type="predicted"/>
<protein>
    <submittedName>
        <fullName evidence="1">Uncharacterized protein</fullName>
    </submittedName>
</protein>
<dbReference type="Proteomes" id="UP001276564">
    <property type="component" value="Unassembled WGS sequence"/>
</dbReference>
<keyword evidence="2" id="KW-1185">Reference proteome</keyword>
<sequence length="78" mass="8647">MDILDKLVLDMEEAAEACQTSCEMVVQQQAVLFSDPDMLKAAISQLYRQQVVIHRNISLLGTMLQALRDGTTIPSVPN</sequence>
<gene>
    <name evidence="1" type="ORF">RFM23_30600</name>
</gene>
<accession>A0ABU5AXA1</accession>
<dbReference type="RefSeq" id="WP_320322139.1">
    <property type="nucleotide sequence ID" value="NZ_JAVIIP010000034.1"/>
</dbReference>
<name>A0ABU5AXA1_9HYPH</name>
<organism evidence="1 2">
    <name type="scientific">Mesorhizobium abyssinicae</name>
    <dbReference type="NCBI Taxonomy" id="1209958"/>
    <lineage>
        <taxon>Bacteria</taxon>
        <taxon>Pseudomonadati</taxon>
        <taxon>Pseudomonadota</taxon>
        <taxon>Alphaproteobacteria</taxon>
        <taxon>Hyphomicrobiales</taxon>
        <taxon>Phyllobacteriaceae</taxon>
        <taxon>Mesorhizobium</taxon>
    </lineage>
</organism>
<reference evidence="1 2" key="1">
    <citation type="submission" date="2023-08" db="EMBL/GenBank/DDBJ databases">
        <title>Implementing the SeqCode for naming new Mesorhizobium species isolated from Vachellia karroo root nodules.</title>
        <authorList>
            <person name="Van Lill M."/>
        </authorList>
    </citation>
    <scope>NUCLEOTIDE SEQUENCE [LARGE SCALE GENOMIC DNA]</scope>
    <source>
        <strain evidence="1 2">VK4B</strain>
    </source>
</reference>